<name>A0A2N7KE35_9VIBR</name>
<comment type="caution">
    <text evidence="1">The sequence shown here is derived from an EMBL/GenBank/DDBJ whole genome shotgun (WGS) entry which is preliminary data.</text>
</comment>
<dbReference type="EMBL" id="MCZK01000067">
    <property type="protein sequence ID" value="PMM73930.1"/>
    <property type="molecule type" value="Genomic_DNA"/>
</dbReference>
<organism evidence="1 2">
    <name type="scientific">Vibrio lentus</name>
    <dbReference type="NCBI Taxonomy" id="136468"/>
    <lineage>
        <taxon>Bacteria</taxon>
        <taxon>Pseudomonadati</taxon>
        <taxon>Pseudomonadota</taxon>
        <taxon>Gammaproteobacteria</taxon>
        <taxon>Vibrionales</taxon>
        <taxon>Vibrionaceae</taxon>
        <taxon>Vibrio</taxon>
    </lineage>
</organism>
<dbReference type="AlphaFoldDB" id="A0A2N7KE35"/>
<gene>
    <name evidence="1" type="ORF">BCT49_24570</name>
</gene>
<reference evidence="2" key="1">
    <citation type="submission" date="2016-07" db="EMBL/GenBank/DDBJ databases">
        <title>Nontailed viruses are major unrecognized killers of bacteria in the ocean.</title>
        <authorList>
            <person name="Kauffman K."/>
            <person name="Hussain F."/>
            <person name="Yang J."/>
            <person name="Arevalo P."/>
            <person name="Brown J."/>
            <person name="Cutler M."/>
            <person name="Kelly L."/>
            <person name="Polz M.F."/>
        </authorList>
    </citation>
    <scope>NUCLEOTIDE SEQUENCE [LARGE SCALE GENOMIC DNA]</scope>
    <source>
        <strain evidence="2">10N.261.46.F8</strain>
    </source>
</reference>
<evidence type="ECO:0000313" key="2">
    <source>
        <dbReference type="Proteomes" id="UP000235406"/>
    </source>
</evidence>
<proteinExistence type="predicted"/>
<evidence type="ECO:0000313" key="1">
    <source>
        <dbReference type="EMBL" id="PMM73930.1"/>
    </source>
</evidence>
<protein>
    <submittedName>
        <fullName evidence="1">Uncharacterized protein</fullName>
    </submittedName>
</protein>
<sequence>MCLTQDYFGALEKDKAEKEAEQYLQFDQVCLQYDINMDFLVRSNLIFHEQAGEEVINTVRPTALGLRWLVLSYQTCYIHKLDISEFLLWVARRRYQFYEVSFLDEADQVHVGHLELTDLKTFRFTVPSCYPLEKTIDIEDLPVNSSDHVSKSLALNDKDLDSIFCNIMSCRYVVDNLDSIREGYLTFRSNLEHEPQKLQRDVEKTKSGLMSQWLTKAIDQNTFNNRLNSLDKKTQRYLACYEVAEKEFFRSSMPDIPGSMFDDVINLVKQN</sequence>
<dbReference type="Proteomes" id="UP000235406">
    <property type="component" value="Unassembled WGS sequence"/>
</dbReference>
<accession>A0A2N7KE35</accession>